<accession>A0A3E2NR89</accession>
<dbReference type="OrthoDB" id="1525013at2"/>
<keyword evidence="3" id="KW-1185">Reference proteome</keyword>
<organism evidence="2 3">
    <name type="scientific">Mucilaginibacter terrenus</name>
    <dbReference type="NCBI Taxonomy" id="2482727"/>
    <lineage>
        <taxon>Bacteria</taxon>
        <taxon>Pseudomonadati</taxon>
        <taxon>Bacteroidota</taxon>
        <taxon>Sphingobacteriia</taxon>
        <taxon>Sphingobacteriales</taxon>
        <taxon>Sphingobacteriaceae</taxon>
        <taxon>Mucilaginibacter</taxon>
    </lineage>
</organism>
<keyword evidence="1" id="KW-0812">Transmembrane</keyword>
<comment type="caution">
    <text evidence="2">The sequence shown here is derived from an EMBL/GenBank/DDBJ whole genome shotgun (WGS) entry which is preliminary data.</text>
</comment>
<dbReference type="EMBL" id="QWDE01000002">
    <property type="protein sequence ID" value="RFZ83506.1"/>
    <property type="molecule type" value="Genomic_DNA"/>
</dbReference>
<gene>
    <name evidence="2" type="ORF">DYU05_11160</name>
</gene>
<sequence length="84" mass="9430">MVCLAFTNPAGHSHFSLCPLKLLGFGWCPGCGLGHSISYLFRGDVRGSFHAHWLGIPAVAIILYRIYSLIKRKHVFTDMQKQEL</sequence>
<name>A0A3E2NR89_9SPHI</name>
<evidence type="ECO:0000313" key="3">
    <source>
        <dbReference type="Proteomes" id="UP000260823"/>
    </source>
</evidence>
<dbReference type="AlphaFoldDB" id="A0A3E2NR89"/>
<keyword evidence="1" id="KW-0472">Membrane</keyword>
<reference evidence="2 3" key="1">
    <citation type="submission" date="2018-08" db="EMBL/GenBank/DDBJ databases">
        <title>Mucilaginibacter terrae sp. nov., isolated from manganese diggings.</title>
        <authorList>
            <person name="Huang Y."/>
            <person name="Zhou Z."/>
        </authorList>
    </citation>
    <scope>NUCLEOTIDE SEQUENCE [LARGE SCALE GENOMIC DNA]</scope>
    <source>
        <strain evidence="2 3">ZH6</strain>
    </source>
</reference>
<proteinExistence type="predicted"/>
<evidence type="ECO:0000313" key="2">
    <source>
        <dbReference type="EMBL" id="RFZ83506.1"/>
    </source>
</evidence>
<dbReference type="InterPro" id="IPR021215">
    <property type="entry name" value="DUF2752"/>
</dbReference>
<keyword evidence="1" id="KW-1133">Transmembrane helix</keyword>
<protein>
    <submittedName>
        <fullName evidence="2">DUF2752 domain-containing protein</fullName>
    </submittedName>
</protein>
<evidence type="ECO:0000256" key="1">
    <source>
        <dbReference type="SAM" id="Phobius"/>
    </source>
</evidence>
<feature type="transmembrane region" description="Helical" evidence="1">
    <location>
        <begin position="49"/>
        <end position="67"/>
    </location>
</feature>
<dbReference type="Pfam" id="PF10825">
    <property type="entry name" value="DUF2752"/>
    <property type="match status" value="1"/>
</dbReference>
<dbReference type="Proteomes" id="UP000260823">
    <property type="component" value="Unassembled WGS sequence"/>
</dbReference>